<evidence type="ECO:0000313" key="3">
    <source>
        <dbReference type="Proteomes" id="UP001597079"/>
    </source>
</evidence>
<dbReference type="EMBL" id="JBHUCX010000023">
    <property type="protein sequence ID" value="MFD1674882.1"/>
    <property type="molecule type" value="Genomic_DNA"/>
</dbReference>
<keyword evidence="3" id="KW-1185">Reference proteome</keyword>
<feature type="region of interest" description="Disordered" evidence="1">
    <location>
        <begin position="1"/>
        <end position="48"/>
    </location>
</feature>
<gene>
    <name evidence="2" type="ORF">ACFSB2_09240</name>
</gene>
<name>A0ABW4JF07_9BACL</name>
<comment type="caution">
    <text evidence="2">The sequence shown here is derived from an EMBL/GenBank/DDBJ whole genome shotgun (WGS) entry which is preliminary data.</text>
</comment>
<dbReference type="Proteomes" id="UP001597079">
    <property type="component" value="Unassembled WGS sequence"/>
</dbReference>
<sequence>MSWTQGQHREQYPDDNRGNYKHSSGSANRRDYNSNKRDSGNTRNDRPNQEEVAATFTQQGLATFSEIFGSAVEKAIAKELPSVVSQAVAKELSSVVRQAVEESIERKMFQAIRLVKEEIIGDLLTHVSNILEESTREKVSAMETAAAAVQVTEEYKKVNESAENSGSTPKVKTGNNDVDAVIALLKQKGQPVKFDEIKNLLPDLKWGSNPSVKMSNMVIHSMGQINRLGKGFYEYNDGSKHIRV</sequence>
<feature type="compositionally biased region" description="Basic and acidic residues" evidence="1">
    <location>
        <begin position="28"/>
        <end position="48"/>
    </location>
</feature>
<feature type="compositionally biased region" description="Basic and acidic residues" evidence="1">
    <location>
        <begin position="7"/>
        <end position="18"/>
    </location>
</feature>
<evidence type="ECO:0000256" key="1">
    <source>
        <dbReference type="SAM" id="MobiDB-lite"/>
    </source>
</evidence>
<dbReference type="RefSeq" id="WP_377942756.1">
    <property type="nucleotide sequence ID" value="NZ_JBHUCX010000023.1"/>
</dbReference>
<evidence type="ECO:0008006" key="4">
    <source>
        <dbReference type="Google" id="ProtNLM"/>
    </source>
</evidence>
<protein>
    <recommendedName>
        <fullName evidence="4">HTH HARE-type domain-containing protein</fullName>
    </recommendedName>
</protein>
<organism evidence="2 3">
    <name type="scientific">Alicyclobacillus fodiniaquatilis</name>
    <dbReference type="NCBI Taxonomy" id="1661150"/>
    <lineage>
        <taxon>Bacteria</taxon>
        <taxon>Bacillati</taxon>
        <taxon>Bacillota</taxon>
        <taxon>Bacilli</taxon>
        <taxon>Bacillales</taxon>
        <taxon>Alicyclobacillaceae</taxon>
        <taxon>Alicyclobacillus</taxon>
    </lineage>
</organism>
<proteinExistence type="predicted"/>
<accession>A0ABW4JF07</accession>
<reference evidence="3" key="1">
    <citation type="journal article" date="2019" name="Int. J. Syst. Evol. Microbiol.">
        <title>The Global Catalogue of Microorganisms (GCM) 10K type strain sequencing project: providing services to taxonomists for standard genome sequencing and annotation.</title>
        <authorList>
            <consortium name="The Broad Institute Genomics Platform"/>
            <consortium name="The Broad Institute Genome Sequencing Center for Infectious Disease"/>
            <person name="Wu L."/>
            <person name="Ma J."/>
        </authorList>
    </citation>
    <scope>NUCLEOTIDE SEQUENCE [LARGE SCALE GENOMIC DNA]</scope>
    <source>
        <strain evidence="3">CGMCC 1.12286</strain>
    </source>
</reference>
<evidence type="ECO:0000313" key="2">
    <source>
        <dbReference type="EMBL" id="MFD1674882.1"/>
    </source>
</evidence>